<evidence type="ECO:0000259" key="9">
    <source>
        <dbReference type="PROSITE" id="PS50268"/>
    </source>
</evidence>
<dbReference type="PANTHER" id="PTHR24026:SF126">
    <property type="entry name" value="PROTOCADHERIN FAT 4"/>
    <property type="match status" value="1"/>
</dbReference>
<gene>
    <name evidence="10" type="ORF">MSPICULIGERA_LOCUS1533</name>
</gene>
<evidence type="ECO:0000256" key="1">
    <source>
        <dbReference type="ARBA" id="ARBA00004370"/>
    </source>
</evidence>
<dbReference type="FunFam" id="2.60.40.60:FF:000104">
    <property type="entry name" value="cadherin-23 isoform X1"/>
    <property type="match status" value="1"/>
</dbReference>
<evidence type="ECO:0000313" key="10">
    <source>
        <dbReference type="EMBL" id="CAJ0560378.1"/>
    </source>
</evidence>
<feature type="domain" description="Cadherin" evidence="9">
    <location>
        <begin position="133"/>
        <end position="240"/>
    </location>
</feature>
<evidence type="ECO:0000256" key="2">
    <source>
        <dbReference type="ARBA" id="ARBA00022692"/>
    </source>
</evidence>
<feature type="transmembrane region" description="Helical" evidence="8">
    <location>
        <begin position="524"/>
        <end position="545"/>
    </location>
</feature>
<dbReference type="SMART" id="SM00112">
    <property type="entry name" value="CA"/>
    <property type="match status" value="4"/>
</dbReference>
<keyword evidence="4 7" id="KW-0106">Calcium</keyword>
<dbReference type="PROSITE" id="PS00232">
    <property type="entry name" value="CADHERIN_1"/>
    <property type="match status" value="1"/>
</dbReference>
<dbReference type="InterPro" id="IPR015919">
    <property type="entry name" value="Cadherin-like_sf"/>
</dbReference>
<feature type="domain" description="Cadherin" evidence="9">
    <location>
        <begin position="336"/>
        <end position="434"/>
    </location>
</feature>
<dbReference type="GO" id="GO:0007156">
    <property type="term" value="P:homophilic cell adhesion via plasma membrane adhesion molecules"/>
    <property type="evidence" value="ECO:0007669"/>
    <property type="project" value="InterPro"/>
</dbReference>
<dbReference type="PROSITE" id="PS50268">
    <property type="entry name" value="CADHERIN_2"/>
    <property type="match status" value="3"/>
</dbReference>
<evidence type="ECO:0000256" key="5">
    <source>
        <dbReference type="ARBA" id="ARBA00022989"/>
    </source>
</evidence>
<dbReference type="CDD" id="cd11304">
    <property type="entry name" value="Cadherin_repeat"/>
    <property type="match status" value="3"/>
</dbReference>
<keyword evidence="11" id="KW-1185">Reference proteome</keyword>
<dbReference type="PROSITE" id="PS51257">
    <property type="entry name" value="PROKAR_LIPOPROTEIN"/>
    <property type="match status" value="1"/>
</dbReference>
<keyword evidence="2 8" id="KW-0812">Transmembrane</keyword>
<evidence type="ECO:0000256" key="6">
    <source>
        <dbReference type="ARBA" id="ARBA00023136"/>
    </source>
</evidence>
<evidence type="ECO:0000256" key="3">
    <source>
        <dbReference type="ARBA" id="ARBA00022737"/>
    </source>
</evidence>
<accession>A0AA36FPV1</accession>
<comment type="subcellular location">
    <subcellularLocation>
        <location evidence="1">Membrane</location>
    </subcellularLocation>
</comment>
<keyword evidence="6 8" id="KW-0472">Membrane</keyword>
<name>A0AA36FPV1_9BILA</name>
<dbReference type="Proteomes" id="UP001177023">
    <property type="component" value="Unassembled WGS sequence"/>
</dbReference>
<evidence type="ECO:0000256" key="8">
    <source>
        <dbReference type="SAM" id="Phobius"/>
    </source>
</evidence>
<dbReference type="GO" id="GO:0005886">
    <property type="term" value="C:plasma membrane"/>
    <property type="evidence" value="ECO:0007669"/>
    <property type="project" value="InterPro"/>
</dbReference>
<evidence type="ECO:0000256" key="7">
    <source>
        <dbReference type="PROSITE-ProRule" id="PRU00043"/>
    </source>
</evidence>
<dbReference type="EMBL" id="CATQJA010000443">
    <property type="protein sequence ID" value="CAJ0560378.1"/>
    <property type="molecule type" value="Genomic_DNA"/>
</dbReference>
<dbReference type="Pfam" id="PF00028">
    <property type="entry name" value="Cadherin"/>
    <property type="match status" value="1"/>
</dbReference>
<keyword evidence="5 8" id="KW-1133">Transmembrane helix</keyword>
<evidence type="ECO:0000256" key="4">
    <source>
        <dbReference type="ARBA" id="ARBA00022837"/>
    </source>
</evidence>
<dbReference type="Gene3D" id="2.60.40.60">
    <property type="entry name" value="Cadherins"/>
    <property type="match status" value="4"/>
</dbReference>
<dbReference type="PRINTS" id="PR00205">
    <property type="entry name" value="CADHERIN"/>
</dbReference>
<proteinExistence type="predicted"/>
<evidence type="ECO:0000313" key="11">
    <source>
        <dbReference type="Proteomes" id="UP001177023"/>
    </source>
</evidence>
<dbReference type="InterPro" id="IPR020894">
    <property type="entry name" value="Cadherin_CS"/>
</dbReference>
<dbReference type="PANTHER" id="PTHR24026">
    <property type="entry name" value="FAT ATYPICAL CADHERIN-RELATED"/>
    <property type="match status" value="1"/>
</dbReference>
<dbReference type="AlphaFoldDB" id="A0AA36FPV1"/>
<dbReference type="SUPFAM" id="SSF49313">
    <property type="entry name" value="Cadherin-like"/>
    <property type="match status" value="3"/>
</dbReference>
<organism evidence="10 11">
    <name type="scientific">Mesorhabditis spiculigera</name>
    <dbReference type="NCBI Taxonomy" id="96644"/>
    <lineage>
        <taxon>Eukaryota</taxon>
        <taxon>Metazoa</taxon>
        <taxon>Ecdysozoa</taxon>
        <taxon>Nematoda</taxon>
        <taxon>Chromadorea</taxon>
        <taxon>Rhabditida</taxon>
        <taxon>Rhabditina</taxon>
        <taxon>Rhabditomorpha</taxon>
        <taxon>Rhabditoidea</taxon>
        <taxon>Rhabditidae</taxon>
        <taxon>Mesorhabditinae</taxon>
        <taxon>Mesorhabditis</taxon>
    </lineage>
</organism>
<feature type="domain" description="Cadherin" evidence="9">
    <location>
        <begin position="28"/>
        <end position="132"/>
    </location>
</feature>
<keyword evidence="3" id="KW-0677">Repeat</keyword>
<feature type="non-terminal residue" evidence="10">
    <location>
        <position position="650"/>
    </location>
</feature>
<protein>
    <recommendedName>
        <fullName evidence="9">Cadherin domain-containing protein</fullName>
    </recommendedName>
</protein>
<sequence length="650" mass="71927">MRDGMTARWLFQTWLVSVVAGSCLLENGRSSVYLSVFEDLRPGEIVGSIPVEDFKTDGGIELKVVKGSDFVDINPGSNQLTLKSPLDRDEGNSKIEAVVECKSTVDSASDFDQLNITVFITVKDVNDNAPEFDEKEYHINVSEELPIGTIVFTGISATDNDQPGPNSFLQYSILPSEYSHLLDIEDPFKPVITVKNRIDYEKVKSFAVQIEARDQGNPSRASVVPLHVTVEDQNDLNPRFERDYYVSRRMKDGLLVIDPSPIRAVDGDALNANIRYSLSGELSSHFAINQDGQIRVRSNPPPPFAVFFVHAYEEKNPEKNATAIIKVQQGSNIHFENDLYNLKLSSNTPQGTVLARIKAYSETNNPLKYKILGIEPQMLRIEPSSGNIIMGKLPIQLKVFYEYNITATDGAEESHARVHVFVDAIADCSDGPRFERVESTADSPEGLTLVGPLKTNADQVSYELLNMKKDFHISSEGIVTMRQGAAPQCVVCEIVVLARDQHGRVGHTKVILRNPGLVMSTSSALTFLVLCIFCLILLMMVVFVCKKVSYVLQEKLFSSSDSSGWRHNKRNRMCWLNRSTDSGVIITGTMPTNGSRYVVNPEKGIDNRISDISVTGNITQTKSPGPVRTSGAHLVPVTVSNRDGAPTVYF</sequence>
<reference evidence="10" key="1">
    <citation type="submission" date="2023-06" db="EMBL/GenBank/DDBJ databases">
        <authorList>
            <person name="Delattre M."/>
        </authorList>
    </citation>
    <scope>NUCLEOTIDE SEQUENCE</scope>
    <source>
        <strain evidence="10">AF72</strain>
    </source>
</reference>
<dbReference type="GO" id="GO:0005509">
    <property type="term" value="F:calcium ion binding"/>
    <property type="evidence" value="ECO:0007669"/>
    <property type="project" value="UniProtKB-UniRule"/>
</dbReference>
<comment type="caution">
    <text evidence="10">The sequence shown here is derived from an EMBL/GenBank/DDBJ whole genome shotgun (WGS) entry which is preliminary data.</text>
</comment>
<dbReference type="InterPro" id="IPR002126">
    <property type="entry name" value="Cadherin-like_dom"/>
</dbReference>